<evidence type="ECO:0000259" key="2">
    <source>
        <dbReference type="Pfam" id="PF21725"/>
    </source>
</evidence>
<dbReference type="eggNOG" id="COG3064">
    <property type="taxonomic scope" value="Bacteria"/>
</dbReference>
<feature type="compositionally biased region" description="Polar residues" evidence="1">
    <location>
        <begin position="371"/>
        <end position="392"/>
    </location>
</feature>
<dbReference type="AlphaFoldDB" id="A0A073AZI7"/>
<dbReference type="Pfam" id="PF21725">
    <property type="entry name" value="T7SS_signal"/>
    <property type="match status" value="1"/>
</dbReference>
<sequence length="510" mass="53624">MVTNDSSLGEDLGELWDTAKDAGKSVGQKLGLIEEDLIPGNPDAARAIADDLLALAGAFERAGEGFKRINLGGWRGAAADNASSYVQQSPPKWFAAADAFDKAGKAVAEYAEILAEQQGKAARAKEALDKATEEAEAAAERYNEAAAAAADGAGPDPGPWQDPTAQTRQQAQADIEAAQRAVQEADARAARAVTEAAQQAPAEPGRLEKLKREAGDLLQGMGRAIGGVAEGAGSAVVDLYKTVRAVTPFDPYNITHPAAFAETATTLAAGLIGVAQNPYQGAKTILDIDGWRENPAKSLGSLIPDAVASLAGGAGVAGKAARGVGRVAGEVDELAGIARHADDIARAERVVPDSHISHLPHTPDNVPGASHPSSTGWQHSDTPTSFGQSEQPFGSYPSEHEFGPKGTEWEPPEKPKVEGNPPPPEPDHDFPEGSWLDHGDGATDPREEWDDIVEDKPDSTPVVDKSEAINRLLRQAEDVREAMKTASPLEKKYLQSELESIRAEIRKLGG</sequence>
<gene>
    <name evidence="3" type="ORF">GU90_09895</name>
</gene>
<dbReference type="Proteomes" id="UP000031419">
    <property type="component" value="Unassembled WGS sequence"/>
</dbReference>
<feature type="compositionally biased region" description="Basic and acidic residues" evidence="1">
    <location>
        <begin position="398"/>
        <end position="417"/>
    </location>
</feature>
<comment type="caution">
    <text evidence="3">The sequence shown here is derived from an EMBL/GenBank/DDBJ whole genome shotgun (WGS) entry which is preliminary data.</text>
</comment>
<dbReference type="EMBL" id="JNVU01000025">
    <property type="protein sequence ID" value="KEI44472.1"/>
    <property type="molecule type" value="Genomic_DNA"/>
</dbReference>
<dbReference type="STRING" id="28042.GU90_09895"/>
<proteinExistence type="predicted"/>
<name>A0A073AZI7_9PSEU</name>
<feature type="domain" description="Putative T7SS secretion signal" evidence="2">
    <location>
        <begin position="20"/>
        <end position="204"/>
    </location>
</feature>
<evidence type="ECO:0000313" key="3">
    <source>
        <dbReference type="EMBL" id="KEI44472.1"/>
    </source>
</evidence>
<feature type="region of interest" description="Disordered" evidence="1">
    <location>
        <begin position="355"/>
        <end position="463"/>
    </location>
</feature>
<dbReference type="OrthoDB" id="3687850at2"/>
<keyword evidence="4" id="KW-1185">Reference proteome</keyword>
<organism evidence="3 4">
    <name type="scientific">Saccharopolyspora rectivirgula</name>
    <dbReference type="NCBI Taxonomy" id="28042"/>
    <lineage>
        <taxon>Bacteria</taxon>
        <taxon>Bacillati</taxon>
        <taxon>Actinomycetota</taxon>
        <taxon>Actinomycetes</taxon>
        <taxon>Pseudonocardiales</taxon>
        <taxon>Pseudonocardiaceae</taxon>
        <taxon>Saccharopolyspora</taxon>
    </lineage>
</organism>
<dbReference type="RefSeq" id="WP_029721377.1">
    <property type="nucleotide sequence ID" value="NZ_JNVU01000025.1"/>
</dbReference>
<feature type="compositionally biased region" description="Basic and acidic residues" evidence="1">
    <location>
        <begin position="454"/>
        <end position="463"/>
    </location>
</feature>
<accession>A0A073AZI7</accession>
<evidence type="ECO:0000313" key="4">
    <source>
        <dbReference type="Proteomes" id="UP000031419"/>
    </source>
</evidence>
<dbReference type="InterPro" id="IPR049082">
    <property type="entry name" value="T7SS_signal"/>
</dbReference>
<feature type="compositionally biased region" description="Basic and acidic residues" evidence="1">
    <location>
        <begin position="425"/>
        <end position="446"/>
    </location>
</feature>
<evidence type="ECO:0000256" key="1">
    <source>
        <dbReference type="SAM" id="MobiDB-lite"/>
    </source>
</evidence>
<reference evidence="3 4" key="1">
    <citation type="submission" date="2014-06" db="EMBL/GenBank/DDBJ databases">
        <title>Saccharopolyspora rectivirgula DSM-43113 Genome sequencing.</title>
        <authorList>
            <person name="Barrera C."/>
            <person name="Millon L."/>
            <person name="Rognon B."/>
            <person name="Zaugg C."/>
            <person name="Monod M."/>
        </authorList>
    </citation>
    <scope>NUCLEOTIDE SEQUENCE [LARGE SCALE GENOMIC DNA]</scope>
    <source>
        <strain evidence="3 4">DSM 43113</strain>
    </source>
</reference>
<protein>
    <recommendedName>
        <fullName evidence="2">Putative T7SS secretion signal domain-containing protein</fullName>
    </recommendedName>
</protein>
<feature type="region of interest" description="Disordered" evidence="1">
    <location>
        <begin position="146"/>
        <end position="171"/>
    </location>
</feature>